<keyword evidence="4" id="KW-1185">Reference proteome</keyword>
<gene>
    <name evidence="3" type="ORF">M0R45_036063</name>
</gene>
<dbReference type="InterPro" id="IPR051915">
    <property type="entry name" value="Cellulose_Degrad_GH3"/>
</dbReference>
<dbReference type="EMBL" id="JBEDUW010000007">
    <property type="protein sequence ID" value="KAK9912191.1"/>
    <property type="molecule type" value="Genomic_DNA"/>
</dbReference>
<dbReference type="GO" id="GO:0008422">
    <property type="term" value="F:beta-glucosidase activity"/>
    <property type="evidence" value="ECO:0007669"/>
    <property type="project" value="TreeGrafter"/>
</dbReference>
<dbReference type="Gene3D" id="3.20.20.300">
    <property type="entry name" value="Glycoside hydrolase, family 3, N-terminal domain"/>
    <property type="match status" value="1"/>
</dbReference>
<dbReference type="PANTHER" id="PTHR30620:SF35">
    <property type="entry name" value="GLYCOSYL HYDROLASE FAMILY PROTEIN"/>
    <property type="match status" value="1"/>
</dbReference>
<dbReference type="Proteomes" id="UP001457282">
    <property type="component" value="Unassembled WGS sequence"/>
</dbReference>
<evidence type="ECO:0000313" key="3">
    <source>
        <dbReference type="EMBL" id="KAK9912191.1"/>
    </source>
</evidence>
<organism evidence="3 4">
    <name type="scientific">Rubus argutus</name>
    <name type="common">Southern blackberry</name>
    <dbReference type="NCBI Taxonomy" id="59490"/>
    <lineage>
        <taxon>Eukaryota</taxon>
        <taxon>Viridiplantae</taxon>
        <taxon>Streptophyta</taxon>
        <taxon>Embryophyta</taxon>
        <taxon>Tracheophyta</taxon>
        <taxon>Spermatophyta</taxon>
        <taxon>Magnoliopsida</taxon>
        <taxon>eudicotyledons</taxon>
        <taxon>Gunneridae</taxon>
        <taxon>Pentapetalae</taxon>
        <taxon>rosids</taxon>
        <taxon>fabids</taxon>
        <taxon>Rosales</taxon>
        <taxon>Rosaceae</taxon>
        <taxon>Rosoideae</taxon>
        <taxon>Rosoideae incertae sedis</taxon>
        <taxon>Rubus</taxon>
    </lineage>
</organism>
<dbReference type="InterPro" id="IPR036962">
    <property type="entry name" value="Glyco_hydro_3_N_sf"/>
</dbReference>
<accession>A0AAW1VYP5</accession>
<dbReference type="GO" id="GO:0009251">
    <property type="term" value="P:glucan catabolic process"/>
    <property type="evidence" value="ECO:0007669"/>
    <property type="project" value="TreeGrafter"/>
</dbReference>
<dbReference type="PANTHER" id="PTHR30620">
    <property type="entry name" value="PERIPLASMIC BETA-GLUCOSIDASE-RELATED"/>
    <property type="match status" value="1"/>
</dbReference>
<evidence type="ECO:0000256" key="2">
    <source>
        <dbReference type="SAM" id="SignalP"/>
    </source>
</evidence>
<keyword evidence="2" id="KW-0732">Signal</keyword>
<protein>
    <submittedName>
        <fullName evidence="3">Uncharacterized protein</fullName>
    </submittedName>
</protein>
<feature type="signal peptide" evidence="2">
    <location>
        <begin position="1"/>
        <end position="23"/>
    </location>
</feature>
<evidence type="ECO:0000256" key="1">
    <source>
        <dbReference type="ARBA" id="ARBA00022801"/>
    </source>
</evidence>
<sequence>MARVSLSLAAMLLVWWWVAMVKAEYIKYKDPQQPVAVRVGDLLGRMTLQEKIGQMVQIDRSVANVNTLKTYSIGSVLSGGGSAPLPEASAEDWLT</sequence>
<dbReference type="InterPro" id="IPR017853">
    <property type="entry name" value="GH"/>
</dbReference>
<dbReference type="AlphaFoldDB" id="A0AAW1VYP5"/>
<proteinExistence type="predicted"/>
<name>A0AAW1VYP5_RUBAR</name>
<comment type="caution">
    <text evidence="3">The sequence shown here is derived from an EMBL/GenBank/DDBJ whole genome shotgun (WGS) entry which is preliminary data.</text>
</comment>
<keyword evidence="1" id="KW-0378">Hydrolase</keyword>
<reference evidence="3 4" key="1">
    <citation type="journal article" date="2023" name="G3 (Bethesda)">
        <title>A chromosome-length genome assembly and annotation of blackberry (Rubus argutus, cv. 'Hillquist').</title>
        <authorList>
            <person name="Bruna T."/>
            <person name="Aryal R."/>
            <person name="Dudchenko O."/>
            <person name="Sargent D.J."/>
            <person name="Mead D."/>
            <person name="Buti M."/>
            <person name="Cavallini A."/>
            <person name="Hytonen T."/>
            <person name="Andres J."/>
            <person name="Pham M."/>
            <person name="Weisz D."/>
            <person name="Mascagni F."/>
            <person name="Usai G."/>
            <person name="Natali L."/>
            <person name="Bassil N."/>
            <person name="Fernandez G.E."/>
            <person name="Lomsadze A."/>
            <person name="Armour M."/>
            <person name="Olukolu B."/>
            <person name="Poorten T."/>
            <person name="Britton C."/>
            <person name="Davik J."/>
            <person name="Ashrafi H."/>
            <person name="Aiden E.L."/>
            <person name="Borodovsky M."/>
            <person name="Worthington M."/>
        </authorList>
    </citation>
    <scope>NUCLEOTIDE SEQUENCE [LARGE SCALE GENOMIC DNA]</scope>
    <source>
        <strain evidence="3">PI 553951</strain>
    </source>
</reference>
<dbReference type="SUPFAM" id="SSF51445">
    <property type="entry name" value="(Trans)glycosidases"/>
    <property type="match status" value="1"/>
</dbReference>
<feature type="chain" id="PRO_5043788782" evidence="2">
    <location>
        <begin position="24"/>
        <end position="95"/>
    </location>
</feature>
<evidence type="ECO:0000313" key="4">
    <source>
        <dbReference type="Proteomes" id="UP001457282"/>
    </source>
</evidence>